<gene>
    <name evidence="8" type="ORF">Gotri_003821</name>
</gene>
<keyword evidence="4" id="KW-0732">Signal</keyword>
<dbReference type="InterPro" id="IPR011706">
    <property type="entry name" value="Cu-oxidase_C"/>
</dbReference>
<dbReference type="SUPFAM" id="SSF49503">
    <property type="entry name" value="Cupredoxins"/>
    <property type="match status" value="3"/>
</dbReference>
<dbReference type="GO" id="GO:0005507">
    <property type="term" value="F:copper ion binding"/>
    <property type="evidence" value="ECO:0007669"/>
    <property type="project" value="InterPro"/>
</dbReference>
<reference evidence="8 9" key="1">
    <citation type="journal article" date="2019" name="Genome Biol. Evol.">
        <title>Insights into the evolution of the New World diploid cottons (Gossypium, subgenus Houzingenia) based on genome sequencing.</title>
        <authorList>
            <person name="Grover C.E."/>
            <person name="Arick M.A. 2nd"/>
            <person name="Thrash A."/>
            <person name="Conover J.L."/>
            <person name="Sanders W.S."/>
            <person name="Peterson D.G."/>
            <person name="Frelichowski J.E."/>
            <person name="Scheffler J.A."/>
            <person name="Scheffler B.E."/>
            <person name="Wendel J.F."/>
        </authorList>
    </citation>
    <scope>NUCLEOTIDE SEQUENCE [LARGE SCALE GENOMIC DNA]</scope>
    <source>
        <strain evidence="8">8</strain>
        <tissue evidence="8">Leaf</tissue>
    </source>
</reference>
<dbReference type="GO" id="GO:0016491">
    <property type="term" value="F:oxidoreductase activity"/>
    <property type="evidence" value="ECO:0007669"/>
    <property type="project" value="InterPro"/>
</dbReference>
<evidence type="ECO:0000256" key="2">
    <source>
        <dbReference type="ARBA" id="ARBA00023180"/>
    </source>
</evidence>
<evidence type="ECO:0000256" key="1">
    <source>
        <dbReference type="ARBA" id="ARBA00010609"/>
    </source>
</evidence>
<feature type="domain" description="Plastocyanin-like" evidence="7">
    <location>
        <begin position="35"/>
        <end position="157"/>
    </location>
</feature>
<evidence type="ECO:0000259" key="7">
    <source>
        <dbReference type="Pfam" id="PF07732"/>
    </source>
</evidence>
<dbReference type="FunFam" id="2.60.40.420:FF:000012">
    <property type="entry name" value="Monocopper oxidase-like protein"/>
    <property type="match status" value="1"/>
</dbReference>
<evidence type="ECO:0000256" key="4">
    <source>
        <dbReference type="SAM" id="SignalP"/>
    </source>
</evidence>
<evidence type="ECO:0000256" key="3">
    <source>
        <dbReference type="SAM" id="MobiDB-lite"/>
    </source>
</evidence>
<comment type="similarity">
    <text evidence="1">Belongs to the multicopper oxidase family.</text>
</comment>
<dbReference type="Pfam" id="PF07732">
    <property type="entry name" value="Cu-oxidase_3"/>
    <property type="match status" value="1"/>
</dbReference>
<evidence type="ECO:0000259" key="6">
    <source>
        <dbReference type="Pfam" id="PF07731"/>
    </source>
</evidence>
<evidence type="ECO:0000313" key="8">
    <source>
        <dbReference type="EMBL" id="MBA0779576.1"/>
    </source>
</evidence>
<dbReference type="InterPro" id="IPR001117">
    <property type="entry name" value="Cu-oxidase_2nd"/>
</dbReference>
<proteinExistence type="inferred from homology"/>
<dbReference type="PANTHER" id="PTHR11709:SF115">
    <property type="entry name" value="OS07G0119400 PROTEIN"/>
    <property type="match status" value="1"/>
</dbReference>
<dbReference type="Gene3D" id="2.60.40.420">
    <property type="entry name" value="Cupredoxins - blue copper proteins"/>
    <property type="match status" value="3"/>
</dbReference>
<comment type="caution">
    <text evidence="8">The sequence shown here is derived from an EMBL/GenBank/DDBJ whole genome shotgun (WGS) entry which is preliminary data.</text>
</comment>
<evidence type="ECO:0000259" key="5">
    <source>
        <dbReference type="Pfam" id="PF00394"/>
    </source>
</evidence>
<dbReference type="Pfam" id="PF07731">
    <property type="entry name" value="Cu-oxidase_2"/>
    <property type="match status" value="1"/>
</dbReference>
<feature type="domain" description="Plastocyanin-like" evidence="6">
    <location>
        <begin position="386"/>
        <end position="520"/>
    </location>
</feature>
<dbReference type="AlphaFoldDB" id="A0A7J9F2Q0"/>
<organism evidence="8 9">
    <name type="scientific">Gossypium trilobum</name>
    <dbReference type="NCBI Taxonomy" id="34281"/>
    <lineage>
        <taxon>Eukaryota</taxon>
        <taxon>Viridiplantae</taxon>
        <taxon>Streptophyta</taxon>
        <taxon>Embryophyta</taxon>
        <taxon>Tracheophyta</taxon>
        <taxon>Spermatophyta</taxon>
        <taxon>Magnoliopsida</taxon>
        <taxon>eudicotyledons</taxon>
        <taxon>Gunneridae</taxon>
        <taxon>Pentapetalae</taxon>
        <taxon>rosids</taxon>
        <taxon>malvids</taxon>
        <taxon>Malvales</taxon>
        <taxon>Malvaceae</taxon>
        <taxon>Malvoideae</taxon>
        <taxon>Gossypium</taxon>
    </lineage>
</organism>
<dbReference type="Pfam" id="PF00394">
    <property type="entry name" value="Cu-oxidase"/>
    <property type="match status" value="1"/>
</dbReference>
<feature type="signal peptide" evidence="4">
    <location>
        <begin position="1"/>
        <end position="24"/>
    </location>
</feature>
<dbReference type="PANTHER" id="PTHR11709">
    <property type="entry name" value="MULTI-COPPER OXIDASE"/>
    <property type="match status" value="1"/>
</dbReference>
<keyword evidence="2" id="KW-0325">Glycoprotein</keyword>
<sequence length="579" mass="64722">MGKAVMLQWVIGLLALLGVSQVDAEDPYFYYTWTVTYGTRSILRVPQQVILINDQFPGPKLEVVTNNNIVLNLINKLDQPFLLTWWGPVFNHNRNGIKQRKNSWQDGVLGTNCPIPPNSNYTYKFQAKDQIGSYTYFPSTLLHKAAGGFGALNIYHRSVIPIPYGYPDGDFTLLIGDWYKTSHKTLQQSLDSGKPLPFPDGVLINGQTQSTFSGEQGKTYMFRISNVGLSTSFNFRIQGHTMKLVEVEGSHVVQNLYDSLDVHVGQSLAVLVTLNQPPKDYYIVASTRFSRTVLTATAMLHYANSQTPVSGPLPAAPAFQFHWSMHQARTYRWNLTSNAARPNPQGSFHYGKITPTKTIVLANSASFINGKLRYTVNGVSYVNSDTPLKLADYFNIPGVLTMDSIQGLPSGGAATVATSVMPVSLHDFLEVVFQNNENTPQSWHLDGYDFWVVGFGSGQWNPHKRKTYNLVDALTRHTTQVYPNSWTAVLISMDNQGMWNLRSAAWGRQYLGQQFYLRVFDPVRSLTNEYDIPSNVLLCGKAVGFHPYFEQVKLKNAKQKASPPNYKRRAGSSCGVVTG</sequence>
<accession>A0A7J9F2Q0</accession>
<feature type="region of interest" description="Disordered" evidence="3">
    <location>
        <begin position="560"/>
        <end position="579"/>
    </location>
</feature>
<protein>
    <submittedName>
        <fullName evidence="8">Uncharacterized protein</fullName>
    </submittedName>
</protein>
<feature type="domain" description="Plastocyanin-like" evidence="5">
    <location>
        <begin position="170"/>
        <end position="304"/>
    </location>
</feature>
<evidence type="ECO:0000313" key="9">
    <source>
        <dbReference type="Proteomes" id="UP000593568"/>
    </source>
</evidence>
<dbReference type="InterPro" id="IPR011707">
    <property type="entry name" value="Cu-oxidase-like_N"/>
</dbReference>
<dbReference type="InterPro" id="IPR045087">
    <property type="entry name" value="Cu-oxidase_fam"/>
</dbReference>
<dbReference type="Proteomes" id="UP000593568">
    <property type="component" value="Unassembled WGS sequence"/>
</dbReference>
<keyword evidence="9" id="KW-1185">Reference proteome</keyword>
<name>A0A7J9F2Q0_9ROSI</name>
<dbReference type="InterPro" id="IPR008972">
    <property type="entry name" value="Cupredoxin"/>
</dbReference>
<feature type="chain" id="PRO_5029787226" evidence="4">
    <location>
        <begin position="25"/>
        <end position="579"/>
    </location>
</feature>
<dbReference type="EMBL" id="JABEZW010000011">
    <property type="protein sequence ID" value="MBA0779576.1"/>
    <property type="molecule type" value="Genomic_DNA"/>
</dbReference>